<keyword evidence="3" id="KW-1185">Reference proteome</keyword>
<dbReference type="Proteomes" id="UP001390339">
    <property type="component" value="Unassembled WGS sequence"/>
</dbReference>
<comment type="caution">
    <text evidence="2">The sequence shown here is derived from an EMBL/GenBank/DDBJ whole genome shotgun (WGS) entry which is preliminary data.</text>
</comment>
<evidence type="ECO:0008006" key="4">
    <source>
        <dbReference type="Google" id="ProtNLM"/>
    </source>
</evidence>
<dbReference type="Pfam" id="PF00023">
    <property type="entry name" value="Ank"/>
    <property type="match status" value="1"/>
</dbReference>
<proteinExistence type="predicted"/>
<dbReference type="PROSITE" id="PS50088">
    <property type="entry name" value="ANK_REPEAT"/>
    <property type="match status" value="1"/>
</dbReference>
<reference evidence="2 3" key="1">
    <citation type="journal article" date="2024" name="IMA Fungus">
        <title>Apiospora arundinis, a panoply of carbohydrate-active enzymes and secondary metabolites.</title>
        <authorList>
            <person name="Sorensen T."/>
            <person name="Petersen C."/>
            <person name="Muurmann A.T."/>
            <person name="Christiansen J.V."/>
            <person name="Brundto M.L."/>
            <person name="Overgaard C.K."/>
            <person name="Boysen A.T."/>
            <person name="Wollenberg R.D."/>
            <person name="Larsen T.O."/>
            <person name="Sorensen J.L."/>
            <person name="Nielsen K.L."/>
            <person name="Sondergaard T.E."/>
        </authorList>
    </citation>
    <scope>NUCLEOTIDE SEQUENCE [LARGE SCALE GENOMIC DNA]</scope>
    <source>
        <strain evidence="2 3">AAU 773</strain>
    </source>
</reference>
<feature type="repeat" description="ANK" evidence="1">
    <location>
        <begin position="309"/>
        <end position="341"/>
    </location>
</feature>
<organism evidence="2 3">
    <name type="scientific">Apiospora arundinis</name>
    <dbReference type="NCBI Taxonomy" id="335852"/>
    <lineage>
        <taxon>Eukaryota</taxon>
        <taxon>Fungi</taxon>
        <taxon>Dikarya</taxon>
        <taxon>Ascomycota</taxon>
        <taxon>Pezizomycotina</taxon>
        <taxon>Sordariomycetes</taxon>
        <taxon>Xylariomycetidae</taxon>
        <taxon>Amphisphaeriales</taxon>
        <taxon>Apiosporaceae</taxon>
        <taxon>Apiospora</taxon>
    </lineage>
</organism>
<gene>
    <name evidence="2" type="ORF">PGQ11_011148</name>
</gene>
<evidence type="ECO:0000313" key="3">
    <source>
        <dbReference type="Proteomes" id="UP001390339"/>
    </source>
</evidence>
<sequence length="375" mass="41761">MAVLEWRVTDCFLDTVDQAIRRQITLDEFLRRCLAHFGPDGVSHTKDDEPVAMARKCFDEGRWGWLAAAFSLCLTDPVAKYTHVEDLMNIFFAISDVGSVAPHDDDGSLTQEMAKDPKHAEVLRSPLFQQAMVATAIFCKRWSVASALLQGSGLLPRDRNLFRMEGSPLINNTEDLSVIVWTELIKAKWAQPSKALTAIAAQSRDAQVGIAYFEAARVAQPNIATDPTNRLMLPAMALQNSDTPDMFVLSLAERHSGNGGVETLRWMLDEKKLDVNWVYHFDYPMEATGAPGRDRAELEQSFPRCMREQSVTALHAAAIKGNAEAVRFLLDRGASPEIRTGLGFTAQRLAEVYKHIEVVGVFQQMQHDENPSIGD</sequence>
<evidence type="ECO:0000256" key="1">
    <source>
        <dbReference type="PROSITE-ProRule" id="PRU00023"/>
    </source>
</evidence>
<dbReference type="InterPro" id="IPR002110">
    <property type="entry name" value="Ankyrin_rpt"/>
</dbReference>
<keyword evidence="1" id="KW-0040">ANK repeat</keyword>
<dbReference type="InterPro" id="IPR036770">
    <property type="entry name" value="Ankyrin_rpt-contain_sf"/>
</dbReference>
<accession>A0ABR2HYS4</accession>
<protein>
    <recommendedName>
        <fullName evidence="4">Ankyrin repeat protein</fullName>
    </recommendedName>
</protein>
<evidence type="ECO:0000313" key="2">
    <source>
        <dbReference type="EMBL" id="KAK8855236.1"/>
    </source>
</evidence>
<dbReference type="EMBL" id="JAPCWZ010000007">
    <property type="protein sequence ID" value="KAK8855236.1"/>
    <property type="molecule type" value="Genomic_DNA"/>
</dbReference>
<dbReference type="SMART" id="SM00248">
    <property type="entry name" value="ANK"/>
    <property type="match status" value="1"/>
</dbReference>
<dbReference type="SUPFAM" id="SSF48403">
    <property type="entry name" value="Ankyrin repeat"/>
    <property type="match status" value="1"/>
</dbReference>
<dbReference type="PROSITE" id="PS50297">
    <property type="entry name" value="ANK_REP_REGION"/>
    <property type="match status" value="1"/>
</dbReference>
<name>A0ABR2HYS4_9PEZI</name>
<dbReference type="Gene3D" id="1.25.40.20">
    <property type="entry name" value="Ankyrin repeat-containing domain"/>
    <property type="match status" value="1"/>
</dbReference>